<protein>
    <recommendedName>
        <fullName evidence="2">histidine kinase</fullName>
        <ecNumber evidence="2">2.7.13.3</ecNumber>
    </recommendedName>
</protein>
<dbReference type="InterPro" id="IPR036097">
    <property type="entry name" value="HisK_dim/P_sf"/>
</dbReference>
<proteinExistence type="predicted"/>
<dbReference type="PRINTS" id="PR00344">
    <property type="entry name" value="BCTRLSENSOR"/>
</dbReference>
<dbReference type="SMART" id="SM00028">
    <property type="entry name" value="TPR"/>
    <property type="match status" value="5"/>
</dbReference>
<keyword evidence="8" id="KW-0067">ATP-binding</keyword>
<evidence type="ECO:0000313" key="8">
    <source>
        <dbReference type="EMBL" id="MFC0514822.1"/>
    </source>
</evidence>
<evidence type="ECO:0000313" key="9">
    <source>
        <dbReference type="Proteomes" id="UP001589828"/>
    </source>
</evidence>
<keyword evidence="4" id="KW-0802">TPR repeat</keyword>
<dbReference type="InterPro" id="IPR005467">
    <property type="entry name" value="His_kinase_dom"/>
</dbReference>
<evidence type="ECO:0000256" key="5">
    <source>
        <dbReference type="SAM" id="Phobius"/>
    </source>
</evidence>
<dbReference type="SUPFAM" id="SSF47384">
    <property type="entry name" value="Homodimeric domain of signal transducing histidine kinase"/>
    <property type="match status" value="1"/>
</dbReference>
<evidence type="ECO:0000256" key="3">
    <source>
        <dbReference type="ARBA" id="ARBA00022553"/>
    </source>
</evidence>
<evidence type="ECO:0000259" key="7">
    <source>
        <dbReference type="PROSITE" id="PS50109"/>
    </source>
</evidence>
<dbReference type="SMART" id="SM00671">
    <property type="entry name" value="SEL1"/>
    <property type="match status" value="2"/>
</dbReference>
<dbReference type="CDD" id="cd00082">
    <property type="entry name" value="HisKA"/>
    <property type="match status" value="1"/>
</dbReference>
<evidence type="ECO:0000256" key="1">
    <source>
        <dbReference type="ARBA" id="ARBA00000085"/>
    </source>
</evidence>
<feature type="transmembrane region" description="Helical" evidence="5">
    <location>
        <begin position="463"/>
        <end position="484"/>
    </location>
</feature>
<dbReference type="Gene3D" id="1.25.40.10">
    <property type="entry name" value="Tetratricopeptide repeat domain"/>
    <property type="match status" value="2"/>
</dbReference>
<dbReference type="SUPFAM" id="SSF55874">
    <property type="entry name" value="ATPase domain of HSP90 chaperone/DNA topoisomerase II/histidine kinase"/>
    <property type="match status" value="1"/>
</dbReference>
<reference evidence="8 9" key="1">
    <citation type="submission" date="2024-09" db="EMBL/GenBank/DDBJ databases">
        <authorList>
            <person name="Sun Q."/>
            <person name="Mori K."/>
        </authorList>
    </citation>
    <scope>NUCLEOTIDE SEQUENCE [LARGE SCALE GENOMIC DNA]</scope>
    <source>
        <strain evidence="8 9">NCAIM B.02415</strain>
    </source>
</reference>
<dbReference type="InterPro" id="IPR003594">
    <property type="entry name" value="HATPase_dom"/>
</dbReference>
<dbReference type="EMBL" id="JBHLTS010000021">
    <property type="protein sequence ID" value="MFC0514822.1"/>
    <property type="molecule type" value="Genomic_DNA"/>
</dbReference>
<dbReference type="Gene3D" id="3.30.565.10">
    <property type="entry name" value="Histidine kinase-like ATPase, C-terminal domain"/>
    <property type="match status" value="1"/>
</dbReference>
<keyword evidence="5" id="KW-0472">Membrane</keyword>
<feature type="repeat" description="TPR" evidence="4">
    <location>
        <begin position="172"/>
        <end position="205"/>
    </location>
</feature>
<dbReference type="RefSeq" id="WP_377022665.1">
    <property type="nucleotide sequence ID" value="NZ_JBHLTS010000021.1"/>
</dbReference>
<dbReference type="InterPro" id="IPR003661">
    <property type="entry name" value="HisK_dim/P_dom"/>
</dbReference>
<gene>
    <name evidence="8" type="ORF">ACFFGT_11455</name>
</gene>
<dbReference type="PANTHER" id="PTHR43065">
    <property type="entry name" value="SENSOR HISTIDINE KINASE"/>
    <property type="match status" value="1"/>
</dbReference>
<dbReference type="GO" id="GO:0005524">
    <property type="term" value="F:ATP binding"/>
    <property type="evidence" value="ECO:0007669"/>
    <property type="project" value="UniProtKB-KW"/>
</dbReference>
<sequence>MIFRTLSLKYRVAGLLLLISLSVSAQKKELAHIDSLLRQLPAAKEDTNKVNLLLKLGNTYSTGTKTDSSIFYLQRALLLAQRLKWQKGITRAYYDLGAYHFHKAPPDYVKAQSYLAQAAELSFKIEDYQFAYKSVVYLAGAIHFQNKGPQAINYLASAAVRFKKCNQIGPLINIYATLGTYYQGEFNYAAAMDYYDKALKLQETTQHNYLRGYDVGAMAGLYFNLHNIKKAKALYLKAIGMDENDMQAGNESAVAENYVGLALCADAEHDDAAVVSYYDKAIQAAKKGSHYNTLCDIENNASWHYFLKKDYDKAYVHAKRSLSYIKADEFYLIYAYGTLGAIYREAPASLIKKAGFAPGRQYQEALALTLKAINYGKTHDDAVLVTDNLKELSLTYEKMNRHADALKTYKAYIAQRDTADSLKNEKAILLKEAQLVYSRKEDALKYQQNITNAQLKQKKLQSYFFIGGLAALLLLSLFIGLNYYNQRKSNKLLAEANDQVTNANLQLSGQREEITTQRDRLVETVANLKTAQQQLIQTEKMASLGELTAGIAHEIQNPLNFVNNFSEVSVELLSELKEEAQAGNVRDVIAIADDLTQNLEKINHHGKRADGIVKGMLEHSRTSTGQKEPTDLNKLANEYLRLAYHGLRAKDKTFNAELITHFDESLPPVNIIPQDIGRVLLNLFNNAFYAVQQKQKMADEGYKPVLEIATLLSGRNAIISVKDNGTGIPDAIKDKILQPFFTTKPTGEGTGLGLSLSYDIVVKGHSGSVKIESTEKEGAEFTIQLPIVN</sequence>
<evidence type="ECO:0000256" key="6">
    <source>
        <dbReference type="SAM" id="SignalP"/>
    </source>
</evidence>
<feature type="domain" description="Histidine kinase" evidence="7">
    <location>
        <begin position="550"/>
        <end position="789"/>
    </location>
</feature>
<dbReference type="PROSITE" id="PS50005">
    <property type="entry name" value="TPR"/>
    <property type="match status" value="1"/>
</dbReference>
<dbReference type="PROSITE" id="PS50109">
    <property type="entry name" value="HIS_KIN"/>
    <property type="match status" value="1"/>
</dbReference>
<dbReference type="EC" id="2.7.13.3" evidence="2"/>
<dbReference type="SMART" id="SM00387">
    <property type="entry name" value="HATPase_c"/>
    <property type="match status" value="1"/>
</dbReference>
<dbReference type="Gene3D" id="1.10.287.130">
    <property type="match status" value="1"/>
</dbReference>
<feature type="signal peptide" evidence="6">
    <location>
        <begin position="1"/>
        <end position="25"/>
    </location>
</feature>
<keyword evidence="8" id="KW-0547">Nucleotide-binding</keyword>
<dbReference type="PANTHER" id="PTHR43065:SF42">
    <property type="entry name" value="TWO-COMPONENT SENSOR PPRA"/>
    <property type="match status" value="1"/>
</dbReference>
<evidence type="ECO:0000256" key="2">
    <source>
        <dbReference type="ARBA" id="ARBA00012438"/>
    </source>
</evidence>
<comment type="catalytic activity">
    <reaction evidence="1">
        <text>ATP + protein L-histidine = ADP + protein N-phospho-L-histidine.</text>
        <dbReference type="EC" id="2.7.13.3"/>
    </reaction>
</comment>
<dbReference type="InterPro" id="IPR006597">
    <property type="entry name" value="Sel1-like"/>
</dbReference>
<dbReference type="Proteomes" id="UP001589828">
    <property type="component" value="Unassembled WGS sequence"/>
</dbReference>
<dbReference type="InterPro" id="IPR019734">
    <property type="entry name" value="TPR_rpt"/>
</dbReference>
<dbReference type="Pfam" id="PF02518">
    <property type="entry name" value="HATPase_c"/>
    <property type="match status" value="1"/>
</dbReference>
<keyword evidence="5" id="KW-0812">Transmembrane</keyword>
<keyword evidence="3" id="KW-0597">Phosphoprotein</keyword>
<organism evidence="8 9">
    <name type="scientific">Mucilaginibacter angelicae</name>
    <dbReference type="NCBI Taxonomy" id="869718"/>
    <lineage>
        <taxon>Bacteria</taxon>
        <taxon>Pseudomonadati</taxon>
        <taxon>Bacteroidota</taxon>
        <taxon>Sphingobacteriia</taxon>
        <taxon>Sphingobacteriales</taxon>
        <taxon>Sphingobacteriaceae</taxon>
        <taxon>Mucilaginibacter</taxon>
    </lineage>
</organism>
<dbReference type="InterPro" id="IPR036890">
    <property type="entry name" value="HATPase_C_sf"/>
</dbReference>
<accession>A0ABV6L5U4</accession>
<feature type="chain" id="PRO_5047302499" description="histidine kinase" evidence="6">
    <location>
        <begin position="26"/>
        <end position="789"/>
    </location>
</feature>
<name>A0ABV6L5U4_9SPHI</name>
<dbReference type="InterPro" id="IPR004358">
    <property type="entry name" value="Sig_transdc_His_kin-like_C"/>
</dbReference>
<dbReference type="InterPro" id="IPR011990">
    <property type="entry name" value="TPR-like_helical_dom_sf"/>
</dbReference>
<keyword evidence="9" id="KW-1185">Reference proteome</keyword>
<keyword evidence="6" id="KW-0732">Signal</keyword>
<dbReference type="SUPFAM" id="SSF48452">
    <property type="entry name" value="TPR-like"/>
    <property type="match status" value="2"/>
</dbReference>
<evidence type="ECO:0000256" key="4">
    <source>
        <dbReference type="PROSITE-ProRule" id="PRU00339"/>
    </source>
</evidence>
<dbReference type="SMART" id="SM00388">
    <property type="entry name" value="HisKA"/>
    <property type="match status" value="1"/>
</dbReference>
<comment type="caution">
    <text evidence="8">The sequence shown here is derived from an EMBL/GenBank/DDBJ whole genome shotgun (WGS) entry which is preliminary data.</text>
</comment>
<keyword evidence="5" id="KW-1133">Transmembrane helix</keyword>